<accession>A0A225WRC7</accession>
<dbReference type="STRING" id="4795.A0A225WRC7"/>
<dbReference type="InterPro" id="IPR048324">
    <property type="entry name" value="ZSWIM1-3_RNaseH-like"/>
</dbReference>
<dbReference type="AlphaFoldDB" id="A0A225WRC7"/>
<organism evidence="2 3">
    <name type="scientific">Phytophthora megakarya</name>
    <dbReference type="NCBI Taxonomy" id="4795"/>
    <lineage>
        <taxon>Eukaryota</taxon>
        <taxon>Sar</taxon>
        <taxon>Stramenopiles</taxon>
        <taxon>Oomycota</taxon>
        <taxon>Peronosporomycetes</taxon>
        <taxon>Peronosporales</taxon>
        <taxon>Peronosporaceae</taxon>
        <taxon>Phytophthora</taxon>
    </lineage>
</organism>
<dbReference type="Proteomes" id="UP000198211">
    <property type="component" value="Unassembled WGS sequence"/>
</dbReference>
<dbReference type="PANTHER" id="PTHR31569:SF4">
    <property type="entry name" value="SWIM-TYPE DOMAIN-CONTAINING PROTEIN"/>
    <property type="match status" value="1"/>
</dbReference>
<keyword evidence="3" id="KW-1185">Reference proteome</keyword>
<sequence>MAAPSNLAAKGIGRITLSAGLTAKLSLINAVLSCTHDGEYSVRVNSHIATHNHPVTADVFYSYTESRKVTSSTILGAVKTMRIKKEKYSPVPARCVWEASTPEGRGKHNCSKSYTSLDDNVRLNEVLQDFSEGPDNVVNIFNDRTTRQTSCITFQTAHMRRMTRKFPEVVCIDATYGTNINRYRLFSFMVTDEFGVGAFEQHSLLDGESSDTMASAFRAFKKNNLTWKYIKVEVLDKYFTEILLLKRQLPHATIILCHFHVIDYPKRDVSKGDDSTLDNNSYNRLEASWDAAKGILDRHMPMNECVDHLLFLQQTAEDLYRIKSHKIRFRPNSRYDEELQLLAN</sequence>
<dbReference type="InterPro" id="IPR052579">
    <property type="entry name" value="Zinc_finger_SWIM"/>
</dbReference>
<dbReference type="Pfam" id="PF21056">
    <property type="entry name" value="ZSWIM1-3_RNaseH-like"/>
    <property type="match status" value="1"/>
</dbReference>
<feature type="domain" description="ZSWIM1/3 RNaseH-like" evidence="1">
    <location>
        <begin position="130"/>
        <end position="254"/>
    </location>
</feature>
<gene>
    <name evidence="2" type="ORF">PHMEG_0005925</name>
</gene>
<reference evidence="3" key="1">
    <citation type="submission" date="2017-03" db="EMBL/GenBank/DDBJ databases">
        <title>Phytopthora megakarya and P. palmivora, two closely related causual agents of cacao black pod achieved similar genome size and gene model numbers by different mechanisms.</title>
        <authorList>
            <person name="Ali S."/>
            <person name="Shao J."/>
            <person name="Larry D.J."/>
            <person name="Kronmiller B."/>
            <person name="Shen D."/>
            <person name="Strem M.D."/>
            <person name="Melnick R.L."/>
            <person name="Guiltinan M.J."/>
            <person name="Tyler B.M."/>
            <person name="Meinhardt L.W."/>
            <person name="Bailey B.A."/>
        </authorList>
    </citation>
    <scope>NUCLEOTIDE SEQUENCE [LARGE SCALE GENOMIC DNA]</scope>
    <source>
        <strain evidence="3">zdho120</strain>
    </source>
</reference>
<proteinExistence type="predicted"/>
<name>A0A225WRC7_9STRA</name>
<evidence type="ECO:0000313" key="3">
    <source>
        <dbReference type="Proteomes" id="UP000198211"/>
    </source>
</evidence>
<evidence type="ECO:0000313" key="2">
    <source>
        <dbReference type="EMBL" id="OWZ19768.1"/>
    </source>
</evidence>
<evidence type="ECO:0000259" key="1">
    <source>
        <dbReference type="Pfam" id="PF21056"/>
    </source>
</evidence>
<dbReference type="PANTHER" id="PTHR31569">
    <property type="entry name" value="SWIM-TYPE DOMAIN-CONTAINING PROTEIN"/>
    <property type="match status" value="1"/>
</dbReference>
<protein>
    <recommendedName>
        <fullName evidence="1">ZSWIM1/3 RNaseH-like domain-containing protein</fullName>
    </recommendedName>
</protein>
<comment type="caution">
    <text evidence="2">The sequence shown here is derived from an EMBL/GenBank/DDBJ whole genome shotgun (WGS) entry which is preliminary data.</text>
</comment>
<dbReference type="OrthoDB" id="115059at2759"/>
<dbReference type="EMBL" id="NBNE01000402">
    <property type="protein sequence ID" value="OWZ19768.1"/>
    <property type="molecule type" value="Genomic_DNA"/>
</dbReference>